<dbReference type="EMBL" id="PXYW01000081">
    <property type="protein sequence ID" value="PSR30295.1"/>
    <property type="molecule type" value="Genomic_DNA"/>
</dbReference>
<evidence type="ECO:0000313" key="7">
    <source>
        <dbReference type="Proteomes" id="UP000242972"/>
    </source>
</evidence>
<keyword evidence="4 6" id="KW-0067">ATP-binding</keyword>
<feature type="domain" description="ABC transporter" evidence="5">
    <location>
        <begin position="1"/>
        <end position="212"/>
    </location>
</feature>
<protein>
    <submittedName>
        <fullName evidence="6">ABC transporter ATP-binding protein</fullName>
    </submittedName>
</protein>
<dbReference type="PANTHER" id="PTHR42711">
    <property type="entry name" value="ABC TRANSPORTER ATP-BINDING PROTEIN"/>
    <property type="match status" value="1"/>
</dbReference>
<dbReference type="InterPro" id="IPR050763">
    <property type="entry name" value="ABC_transporter_ATP-binding"/>
</dbReference>
<evidence type="ECO:0000313" key="6">
    <source>
        <dbReference type="EMBL" id="PSR30295.1"/>
    </source>
</evidence>
<evidence type="ECO:0000256" key="2">
    <source>
        <dbReference type="ARBA" id="ARBA00022448"/>
    </source>
</evidence>
<gene>
    <name evidence="6" type="ORF">C7B46_18040</name>
</gene>
<dbReference type="Pfam" id="PF00005">
    <property type="entry name" value="ABC_tran"/>
    <property type="match status" value="1"/>
</dbReference>
<accession>A0A2T2X743</accession>
<keyword evidence="3" id="KW-0547">Nucleotide-binding</keyword>
<sequence>MRDITLSISEGEVFGYLGPNGAGKSTTIRCLIGLLKPERGTVAIHGLDPWQDPKMLHQLVGYLPGEVALPDNMTGSQFLGWMRRLRASANGGLYAGRLLDRFDLNPEAVIATMSKGTRQKLALVAAFAHDPAVMILDEPTSGLDPVMQQTFIQWIREENLRGKTIFLSTHQFTEVERTCHRVGILKQGSLSLVDSIDHLRRKSRQVFEVSLGESRDLGFLADPDLDVALVNNRTATITVNGPVIHLIQKLSSLPVVSIREITQDLEEVFMEIYQHDEEETE</sequence>
<proteinExistence type="inferred from homology"/>
<dbReference type="AlphaFoldDB" id="A0A2T2X743"/>
<dbReference type="PANTHER" id="PTHR42711:SF5">
    <property type="entry name" value="ABC TRANSPORTER ATP-BINDING PROTEIN NATA"/>
    <property type="match status" value="1"/>
</dbReference>
<name>A0A2T2X743_9FIRM</name>
<organism evidence="6 7">
    <name type="scientific">Sulfobacillus benefaciens</name>
    <dbReference type="NCBI Taxonomy" id="453960"/>
    <lineage>
        <taxon>Bacteria</taxon>
        <taxon>Bacillati</taxon>
        <taxon>Bacillota</taxon>
        <taxon>Clostridia</taxon>
        <taxon>Eubacteriales</taxon>
        <taxon>Clostridiales Family XVII. Incertae Sedis</taxon>
        <taxon>Sulfobacillus</taxon>
    </lineage>
</organism>
<keyword evidence="2" id="KW-0813">Transport</keyword>
<evidence type="ECO:0000256" key="3">
    <source>
        <dbReference type="ARBA" id="ARBA00022741"/>
    </source>
</evidence>
<evidence type="ECO:0000256" key="4">
    <source>
        <dbReference type="ARBA" id="ARBA00022840"/>
    </source>
</evidence>
<dbReference type="InterPro" id="IPR027417">
    <property type="entry name" value="P-loop_NTPase"/>
</dbReference>
<dbReference type="Proteomes" id="UP000242972">
    <property type="component" value="Unassembled WGS sequence"/>
</dbReference>
<dbReference type="GO" id="GO:0016887">
    <property type="term" value="F:ATP hydrolysis activity"/>
    <property type="evidence" value="ECO:0007669"/>
    <property type="project" value="InterPro"/>
</dbReference>
<comment type="similarity">
    <text evidence="1">Belongs to the ABC transporter superfamily.</text>
</comment>
<dbReference type="SMART" id="SM00382">
    <property type="entry name" value="AAA"/>
    <property type="match status" value="1"/>
</dbReference>
<dbReference type="PROSITE" id="PS50893">
    <property type="entry name" value="ABC_TRANSPORTER_2"/>
    <property type="match status" value="1"/>
</dbReference>
<dbReference type="SUPFAM" id="SSF52540">
    <property type="entry name" value="P-loop containing nucleoside triphosphate hydrolases"/>
    <property type="match status" value="1"/>
</dbReference>
<dbReference type="Gene3D" id="3.40.50.300">
    <property type="entry name" value="P-loop containing nucleotide triphosphate hydrolases"/>
    <property type="match status" value="1"/>
</dbReference>
<comment type="caution">
    <text evidence="6">The sequence shown here is derived from an EMBL/GenBank/DDBJ whole genome shotgun (WGS) entry which is preliminary data.</text>
</comment>
<evidence type="ECO:0000259" key="5">
    <source>
        <dbReference type="PROSITE" id="PS50893"/>
    </source>
</evidence>
<reference evidence="6 7" key="1">
    <citation type="journal article" date="2014" name="BMC Genomics">
        <title>Comparison of environmental and isolate Sulfobacillus genomes reveals diverse carbon, sulfur, nitrogen, and hydrogen metabolisms.</title>
        <authorList>
            <person name="Justice N.B."/>
            <person name="Norman A."/>
            <person name="Brown C.T."/>
            <person name="Singh A."/>
            <person name="Thomas B.C."/>
            <person name="Banfield J.F."/>
        </authorList>
    </citation>
    <scope>NUCLEOTIDE SEQUENCE [LARGE SCALE GENOMIC DNA]</scope>
    <source>
        <strain evidence="6">AMDSBA4</strain>
    </source>
</reference>
<dbReference type="CDD" id="cd03230">
    <property type="entry name" value="ABC_DR_subfamily_A"/>
    <property type="match status" value="1"/>
</dbReference>
<dbReference type="InterPro" id="IPR003439">
    <property type="entry name" value="ABC_transporter-like_ATP-bd"/>
</dbReference>
<dbReference type="GO" id="GO:0005524">
    <property type="term" value="F:ATP binding"/>
    <property type="evidence" value="ECO:0007669"/>
    <property type="project" value="UniProtKB-KW"/>
</dbReference>
<dbReference type="InterPro" id="IPR003593">
    <property type="entry name" value="AAA+_ATPase"/>
</dbReference>
<evidence type="ECO:0000256" key="1">
    <source>
        <dbReference type="ARBA" id="ARBA00005417"/>
    </source>
</evidence>